<protein>
    <submittedName>
        <fullName evidence="1">Uncharacterized protein</fullName>
    </submittedName>
</protein>
<name>A0A7W3FQF9_9GAMM</name>
<evidence type="ECO:0000313" key="1">
    <source>
        <dbReference type="EMBL" id="MBA8683834.1"/>
    </source>
</evidence>
<dbReference type="AlphaFoldDB" id="A0A7W3FQF9"/>
<reference evidence="1 2" key="1">
    <citation type="submission" date="2020-08" db="EMBL/GenBank/DDBJ databases">
        <title>Stenotrophomonas tumulicola JCM 30961.</title>
        <authorList>
            <person name="Deng Y."/>
        </authorList>
    </citation>
    <scope>NUCLEOTIDE SEQUENCE [LARGE SCALE GENOMIC DNA]</scope>
    <source>
        <strain evidence="1 2">JCM 30961</strain>
    </source>
</reference>
<sequence length="62" mass="6961">MNHPPHAGFLPDPPEQVIEYGLPLPDASGSSERWQRIRQQEGAARISSLASLHHVMRIAFFI</sequence>
<comment type="caution">
    <text evidence="1">The sequence shown here is derived from an EMBL/GenBank/DDBJ whole genome shotgun (WGS) entry which is preliminary data.</text>
</comment>
<dbReference type="EMBL" id="JACGXS010000018">
    <property type="protein sequence ID" value="MBA8683834.1"/>
    <property type="molecule type" value="Genomic_DNA"/>
</dbReference>
<organism evidence="1 2">
    <name type="scientific">Stenotrophomonas tumulicola</name>
    <dbReference type="NCBI Taxonomy" id="1685415"/>
    <lineage>
        <taxon>Bacteria</taxon>
        <taxon>Pseudomonadati</taxon>
        <taxon>Pseudomonadota</taxon>
        <taxon>Gammaproteobacteria</taxon>
        <taxon>Lysobacterales</taxon>
        <taxon>Lysobacteraceae</taxon>
        <taxon>Stenotrophomonas</taxon>
    </lineage>
</organism>
<evidence type="ECO:0000313" key="2">
    <source>
        <dbReference type="Proteomes" id="UP000547058"/>
    </source>
</evidence>
<dbReference type="RefSeq" id="WP_182342341.1">
    <property type="nucleotide sequence ID" value="NZ_JACGXS010000018.1"/>
</dbReference>
<dbReference type="Proteomes" id="UP000547058">
    <property type="component" value="Unassembled WGS sequence"/>
</dbReference>
<accession>A0A7W3FQF9</accession>
<gene>
    <name evidence="1" type="ORF">H4O11_18695</name>
</gene>
<proteinExistence type="predicted"/>
<keyword evidence="2" id="KW-1185">Reference proteome</keyword>